<feature type="compositionally biased region" description="Polar residues" evidence="1">
    <location>
        <begin position="55"/>
        <end position="73"/>
    </location>
</feature>
<name>A0AAV3S2F7_LITER</name>
<dbReference type="PANTHER" id="PTHR38370">
    <property type="entry name" value="BETA-1,4-XYLOSIDASE"/>
    <property type="match status" value="1"/>
</dbReference>
<evidence type="ECO:0000313" key="2">
    <source>
        <dbReference type="EMBL" id="GAA0187100.1"/>
    </source>
</evidence>
<keyword evidence="3" id="KW-1185">Reference proteome</keyword>
<dbReference type="Proteomes" id="UP001454036">
    <property type="component" value="Unassembled WGS sequence"/>
</dbReference>
<protein>
    <submittedName>
        <fullName evidence="2">Uncharacterized protein</fullName>
    </submittedName>
</protein>
<comment type="caution">
    <text evidence="2">The sequence shown here is derived from an EMBL/GenBank/DDBJ whole genome shotgun (WGS) entry which is preliminary data.</text>
</comment>
<accession>A0AAV3S2F7</accession>
<dbReference type="AlphaFoldDB" id="A0AAV3S2F7"/>
<reference evidence="2 3" key="1">
    <citation type="submission" date="2024-01" db="EMBL/GenBank/DDBJ databases">
        <title>The complete chloroplast genome sequence of Lithospermum erythrorhizon: insights into the phylogenetic relationship among Boraginaceae species and the maternal lineages of purple gromwells.</title>
        <authorList>
            <person name="Okada T."/>
            <person name="Watanabe K."/>
        </authorList>
    </citation>
    <scope>NUCLEOTIDE SEQUENCE [LARGE SCALE GENOMIC DNA]</scope>
</reference>
<feature type="region of interest" description="Disordered" evidence="1">
    <location>
        <begin position="42"/>
        <end position="87"/>
    </location>
</feature>
<evidence type="ECO:0000256" key="1">
    <source>
        <dbReference type="SAM" id="MobiDB-lite"/>
    </source>
</evidence>
<sequence>MEGLIPFIFNSIKKQRPQQSYTYLSEGSSRSYHLLLSADSSFSDSTLPRRPAPSKLQQPATATSTSANFSPPSHANGGLWYRTSAAN</sequence>
<dbReference type="PANTHER" id="PTHR38370:SF1">
    <property type="entry name" value="BETA-1,4-XYLOSIDASE"/>
    <property type="match status" value="1"/>
</dbReference>
<organism evidence="2 3">
    <name type="scientific">Lithospermum erythrorhizon</name>
    <name type="common">Purple gromwell</name>
    <name type="synonym">Lithospermum officinale var. erythrorhizon</name>
    <dbReference type="NCBI Taxonomy" id="34254"/>
    <lineage>
        <taxon>Eukaryota</taxon>
        <taxon>Viridiplantae</taxon>
        <taxon>Streptophyta</taxon>
        <taxon>Embryophyta</taxon>
        <taxon>Tracheophyta</taxon>
        <taxon>Spermatophyta</taxon>
        <taxon>Magnoliopsida</taxon>
        <taxon>eudicotyledons</taxon>
        <taxon>Gunneridae</taxon>
        <taxon>Pentapetalae</taxon>
        <taxon>asterids</taxon>
        <taxon>lamiids</taxon>
        <taxon>Boraginales</taxon>
        <taxon>Boraginaceae</taxon>
        <taxon>Boraginoideae</taxon>
        <taxon>Lithospermeae</taxon>
        <taxon>Lithospermum</taxon>
    </lineage>
</organism>
<dbReference type="EMBL" id="BAABME010014345">
    <property type="protein sequence ID" value="GAA0187100.1"/>
    <property type="molecule type" value="Genomic_DNA"/>
</dbReference>
<evidence type="ECO:0000313" key="3">
    <source>
        <dbReference type="Proteomes" id="UP001454036"/>
    </source>
</evidence>
<gene>
    <name evidence="2" type="ORF">LIER_34388</name>
</gene>
<proteinExistence type="predicted"/>